<feature type="domain" description="ACT" evidence="12">
    <location>
        <begin position="459"/>
        <end position="531"/>
    </location>
</feature>
<dbReference type="PROSITE" id="PS51671">
    <property type="entry name" value="ACT"/>
    <property type="match status" value="1"/>
</dbReference>
<evidence type="ECO:0000256" key="11">
    <source>
        <dbReference type="RuleBase" id="RU363003"/>
    </source>
</evidence>
<keyword evidence="5 11" id="KW-0028">Amino-acid biosynthesis</keyword>
<dbReference type="InterPro" id="IPR045626">
    <property type="entry name" value="PGDH_ASB_dom"/>
</dbReference>
<evidence type="ECO:0000256" key="8">
    <source>
        <dbReference type="ARBA" id="ARBA00023299"/>
    </source>
</evidence>
<comment type="catalytic activity">
    <reaction evidence="10 11">
        <text>(2R)-3-phosphoglycerate + NAD(+) = 3-phosphooxypyruvate + NADH + H(+)</text>
        <dbReference type="Rhea" id="RHEA:12641"/>
        <dbReference type="ChEBI" id="CHEBI:15378"/>
        <dbReference type="ChEBI" id="CHEBI:18110"/>
        <dbReference type="ChEBI" id="CHEBI:57540"/>
        <dbReference type="ChEBI" id="CHEBI:57945"/>
        <dbReference type="ChEBI" id="CHEBI:58272"/>
        <dbReference type="EC" id="1.1.1.95"/>
    </reaction>
</comment>
<dbReference type="Gene3D" id="3.30.1330.90">
    <property type="entry name" value="D-3-phosphoglycerate dehydrogenase, domain 3"/>
    <property type="match status" value="1"/>
</dbReference>
<evidence type="ECO:0000256" key="6">
    <source>
        <dbReference type="ARBA" id="ARBA00023002"/>
    </source>
</evidence>
<keyword evidence="7 11" id="KW-0520">NAD</keyword>
<dbReference type="FunFam" id="3.30.70.260:FF:000008">
    <property type="entry name" value="D-3-phosphoglycerate dehydrogenase, chloroplastic"/>
    <property type="match status" value="1"/>
</dbReference>
<dbReference type="GO" id="GO:0051287">
    <property type="term" value="F:NAD binding"/>
    <property type="evidence" value="ECO:0007669"/>
    <property type="project" value="UniProtKB-UniRule"/>
</dbReference>
<dbReference type="EC" id="1.1.1.95" evidence="11"/>
<keyword evidence="6 11" id="KW-0560">Oxidoreductase</keyword>
<dbReference type="Pfam" id="PF19304">
    <property type="entry name" value="PGDH_inter"/>
    <property type="match status" value="1"/>
</dbReference>
<dbReference type="Gene3D" id="3.30.70.260">
    <property type="match status" value="1"/>
</dbReference>
<gene>
    <name evidence="13" type="ORF">AVDCRST_MAG77-2059</name>
</gene>
<dbReference type="PROSITE" id="PS00065">
    <property type="entry name" value="D_2_HYDROXYACID_DH_1"/>
    <property type="match status" value="1"/>
</dbReference>
<dbReference type="GO" id="GO:0004617">
    <property type="term" value="F:phosphoglycerate dehydrogenase activity"/>
    <property type="evidence" value="ECO:0007669"/>
    <property type="project" value="UniProtKB-UniRule"/>
</dbReference>
<dbReference type="InterPro" id="IPR029753">
    <property type="entry name" value="D-isomer_DH_CS"/>
</dbReference>
<dbReference type="SUPFAM" id="SSF143548">
    <property type="entry name" value="Serine metabolism enzymes domain"/>
    <property type="match status" value="1"/>
</dbReference>
<protein>
    <recommendedName>
        <fullName evidence="4 11">D-3-phosphoglycerate dehydrogenase</fullName>
        <ecNumber evidence="11">1.1.1.95</ecNumber>
    </recommendedName>
</protein>
<dbReference type="Pfam" id="PF01842">
    <property type="entry name" value="ACT"/>
    <property type="match status" value="1"/>
</dbReference>
<dbReference type="GO" id="GO:0006564">
    <property type="term" value="P:L-serine biosynthetic process"/>
    <property type="evidence" value="ECO:0007669"/>
    <property type="project" value="UniProtKB-UniRule"/>
</dbReference>
<dbReference type="PANTHER" id="PTHR42789:SF1">
    <property type="entry name" value="D-ISOMER SPECIFIC 2-HYDROXYACID DEHYDROGENASE FAMILY PROTEIN (AFU_ORTHOLOGUE AFUA_6G10090)"/>
    <property type="match status" value="1"/>
</dbReference>
<dbReference type="Pfam" id="PF00389">
    <property type="entry name" value="2-Hacid_dh"/>
    <property type="match status" value="1"/>
</dbReference>
<comment type="catalytic activity">
    <reaction evidence="9">
        <text>(R)-2-hydroxyglutarate + NAD(+) = 2-oxoglutarate + NADH + H(+)</text>
        <dbReference type="Rhea" id="RHEA:49612"/>
        <dbReference type="ChEBI" id="CHEBI:15378"/>
        <dbReference type="ChEBI" id="CHEBI:15801"/>
        <dbReference type="ChEBI" id="CHEBI:16810"/>
        <dbReference type="ChEBI" id="CHEBI:57540"/>
        <dbReference type="ChEBI" id="CHEBI:57945"/>
        <dbReference type="EC" id="1.1.1.399"/>
    </reaction>
</comment>
<dbReference type="Pfam" id="PF02826">
    <property type="entry name" value="2-Hacid_dh_C"/>
    <property type="match status" value="1"/>
</dbReference>
<comment type="function">
    <text evidence="1">Catalyzes the reversible oxidation of 3-phospho-D-glycerate to 3-phosphonooxypyruvate, the first step of the phosphorylated L-serine biosynthesis pathway. Also catalyzes the reversible oxidation of 2-hydroxyglutarate to 2-oxoglutarate.</text>
</comment>
<dbReference type="SUPFAM" id="SSF55021">
    <property type="entry name" value="ACT-like"/>
    <property type="match status" value="1"/>
</dbReference>
<evidence type="ECO:0000256" key="9">
    <source>
        <dbReference type="ARBA" id="ARBA00048126"/>
    </source>
</evidence>
<accession>A0A6J4II14</accession>
<comment type="similarity">
    <text evidence="3 11">Belongs to the D-isomer specific 2-hydroxyacid dehydrogenase family.</text>
</comment>
<name>A0A6J4II14_9CHLR</name>
<dbReference type="UniPathway" id="UPA00135">
    <property type="reaction ID" value="UER00196"/>
</dbReference>
<evidence type="ECO:0000256" key="2">
    <source>
        <dbReference type="ARBA" id="ARBA00005216"/>
    </source>
</evidence>
<dbReference type="InterPro" id="IPR006139">
    <property type="entry name" value="D-isomer_2_OHA_DH_cat_dom"/>
</dbReference>
<evidence type="ECO:0000313" key="13">
    <source>
        <dbReference type="EMBL" id="CAA9250636.1"/>
    </source>
</evidence>
<dbReference type="InterPro" id="IPR036291">
    <property type="entry name" value="NAD(P)-bd_dom_sf"/>
</dbReference>
<dbReference type="Gene3D" id="3.40.50.720">
    <property type="entry name" value="NAD(P)-binding Rossmann-like Domain"/>
    <property type="match status" value="2"/>
</dbReference>
<dbReference type="SUPFAM" id="SSF51735">
    <property type="entry name" value="NAD(P)-binding Rossmann-fold domains"/>
    <property type="match status" value="1"/>
</dbReference>
<dbReference type="InterPro" id="IPR029009">
    <property type="entry name" value="ASB_dom_sf"/>
</dbReference>
<evidence type="ECO:0000256" key="7">
    <source>
        <dbReference type="ARBA" id="ARBA00023027"/>
    </source>
</evidence>
<dbReference type="AlphaFoldDB" id="A0A6J4II14"/>
<dbReference type="InterPro" id="IPR050857">
    <property type="entry name" value="D-2-hydroxyacid_DH"/>
</dbReference>
<dbReference type="PROSITE" id="PS00671">
    <property type="entry name" value="D_2_HYDROXYACID_DH_3"/>
    <property type="match status" value="1"/>
</dbReference>
<dbReference type="InterPro" id="IPR006236">
    <property type="entry name" value="PGDH"/>
</dbReference>
<dbReference type="InterPro" id="IPR006140">
    <property type="entry name" value="D-isomer_DH_NAD-bd"/>
</dbReference>
<evidence type="ECO:0000256" key="5">
    <source>
        <dbReference type="ARBA" id="ARBA00022605"/>
    </source>
</evidence>
<evidence type="ECO:0000256" key="4">
    <source>
        <dbReference type="ARBA" id="ARBA00021582"/>
    </source>
</evidence>
<dbReference type="InterPro" id="IPR029752">
    <property type="entry name" value="D-isomer_DH_CS1"/>
</dbReference>
<evidence type="ECO:0000256" key="10">
    <source>
        <dbReference type="ARBA" id="ARBA00048731"/>
    </source>
</evidence>
<dbReference type="InterPro" id="IPR002912">
    <property type="entry name" value="ACT_dom"/>
</dbReference>
<evidence type="ECO:0000256" key="3">
    <source>
        <dbReference type="ARBA" id="ARBA00005854"/>
    </source>
</evidence>
<dbReference type="NCBIfam" id="TIGR01327">
    <property type="entry name" value="PGDH"/>
    <property type="match status" value="1"/>
</dbReference>
<proteinExistence type="inferred from homology"/>
<organism evidence="13">
    <name type="scientific">uncultured Chloroflexota bacterium</name>
    <dbReference type="NCBI Taxonomy" id="166587"/>
    <lineage>
        <taxon>Bacteria</taxon>
        <taxon>Bacillati</taxon>
        <taxon>Chloroflexota</taxon>
        <taxon>environmental samples</taxon>
    </lineage>
</organism>
<dbReference type="FunFam" id="3.30.1330.90:FF:000003">
    <property type="entry name" value="D-3-phosphoglycerate dehydrogenase"/>
    <property type="match status" value="1"/>
</dbReference>
<dbReference type="CDD" id="cd12173">
    <property type="entry name" value="PGDH_4"/>
    <property type="match status" value="1"/>
</dbReference>
<evidence type="ECO:0000256" key="1">
    <source>
        <dbReference type="ARBA" id="ARBA00003800"/>
    </source>
</evidence>
<dbReference type="FunFam" id="3.40.50.720:FF:000021">
    <property type="entry name" value="D-3-phosphoglycerate dehydrogenase"/>
    <property type="match status" value="1"/>
</dbReference>
<evidence type="ECO:0000259" key="12">
    <source>
        <dbReference type="PROSITE" id="PS51671"/>
    </source>
</evidence>
<dbReference type="SUPFAM" id="SSF52283">
    <property type="entry name" value="Formate/glycerate dehydrogenase catalytic domain-like"/>
    <property type="match status" value="1"/>
</dbReference>
<dbReference type="CDD" id="cd04902">
    <property type="entry name" value="ACT_3PGDH-xct"/>
    <property type="match status" value="1"/>
</dbReference>
<dbReference type="PANTHER" id="PTHR42789">
    <property type="entry name" value="D-ISOMER SPECIFIC 2-HYDROXYACID DEHYDROGENASE FAMILY PROTEIN (AFU_ORTHOLOGUE AFUA_6G10090)"/>
    <property type="match status" value="1"/>
</dbReference>
<sequence length="531" mass="56759">MVTTEKKPRVLIADKIDDAGIELLRGSAEVTLRPGMKPDELHQALKDQDALIVRSATKVTAAALEAGTDLRVVGRAGVGVDNIDVDECTRRGIVVVNTAGGSTFATAEHTMAMMLSMARNVPQAMASLLTGAWTPAKFMGVELRGKTLGIFGLGRIGTQVARRATSFGMRVIATDPYVSREHADANGVELVTKDQLLAGSDFLTLHATLTTETGHFLGEAELAKMKRGARIVNCARGALIDEDALRRALDSGQIAQAALDVFAEEPAKDNPLVGHPQVVCTPHLAASSQEAQVEIAQDLARLVLACLRGEHVAGAVNAPLRFAGDIPFVEPYLHVADVLGRVVTQLGGARLERVEITYAGELAAHDVTPLTAAVIKGLLAPISEERVNLINARLVARSRGLNVTESKADRAENNYANLITVSVRANGDERVVAGTLFQDAPRLVRIDDYWVDVAPVGHVLITQHLDRPGIIGRVGTLLGEGDVNISNMQVGRQVRRGGAIMIMNLDERLADPLVQQIEAIPDIRSVKQVSL</sequence>
<keyword evidence="8 11" id="KW-0718">Serine biosynthesis</keyword>
<reference evidence="13" key="1">
    <citation type="submission" date="2020-02" db="EMBL/GenBank/DDBJ databases">
        <authorList>
            <person name="Meier V. D."/>
        </authorList>
    </citation>
    <scope>NUCLEOTIDE SEQUENCE</scope>
    <source>
        <strain evidence="13">AVDCRST_MAG77</strain>
    </source>
</reference>
<dbReference type="InterPro" id="IPR045865">
    <property type="entry name" value="ACT-like_dom_sf"/>
</dbReference>
<comment type="pathway">
    <text evidence="2 11">Amino-acid biosynthesis; L-serine biosynthesis; L-serine from 3-phospho-D-glycerate: step 1/3.</text>
</comment>
<dbReference type="EMBL" id="CADCTC010000126">
    <property type="protein sequence ID" value="CAA9250636.1"/>
    <property type="molecule type" value="Genomic_DNA"/>
</dbReference>